<dbReference type="Gene3D" id="1.20.120.530">
    <property type="entry name" value="GntR ligand-binding domain-like"/>
    <property type="match status" value="1"/>
</dbReference>
<dbReference type="InterPro" id="IPR036390">
    <property type="entry name" value="WH_DNA-bd_sf"/>
</dbReference>
<dbReference type="Pfam" id="PF00392">
    <property type="entry name" value="GntR"/>
    <property type="match status" value="1"/>
</dbReference>
<evidence type="ECO:0000256" key="4">
    <source>
        <dbReference type="SAM" id="MobiDB-lite"/>
    </source>
</evidence>
<dbReference type="InterPro" id="IPR036388">
    <property type="entry name" value="WH-like_DNA-bd_sf"/>
</dbReference>
<feature type="region of interest" description="Disordered" evidence="4">
    <location>
        <begin position="204"/>
        <end position="228"/>
    </location>
</feature>
<evidence type="ECO:0000256" key="3">
    <source>
        <dbReference type="ARBA" id="ARBA00023163"/>
    </source>
</evidence>
<gene>
    <name evidence="6" type="ORF">PVT71_16095</name>
</gene>
<proteinExistence type="predicted"/>
<evidence type="ECO:0000256" key="2">
    <source>
        <dbReference type="ARBA" id="ARBA00023125"/>
    </source>
</evidence>
<dbReference type="SMART" id="SM00895">
    <property type="entry name" value="FCD"/>
    <property type="match status" value="1"/>
</dbReference>
<dbReference type="PRINTS" id="PR00035">
    <property type="entry name" value="HTHGNTR"/>
</dbReference>
<keyword evidence="1" id="KW-0805">Transcription regulation</keyword>
<dbReference type="Gene3D" id="1.10.10.10">
    <property type="entry name" value="Winged helix-like DNA-binding domain superfamily/Winged helix DNA-binding domain"/>
    <property type="match status" value="1"/>
</dbReference>
<dbReference type="GO" id="GO:0003700">
    <property type="term" value="F:DNA-binding transcription factor activity"/>
    <property type="evidence" value="ECO:0007669"/>
    <property type="project" value="InterPro"/>
</dbReference>
<keyword evidence="3" id="KW-0804">Transcription</keyword>
<reference evidence="6" key="1">
    <citation type="submission" date="2023-02" db="EMBL/GenBank/DDBJ databases">
        <title>Description and genomic characterization of Salipiger bruguierae sp. nov., isolated from the sediment of mangrove plant Bruguiera sexangula.</title>
        <authorList>
            <person name="Long M."/>
        </authorList>
    </citation>
    <scope>NUCLEOTIDE SEQUENCE</scope>
    <source>
        <strain evidence="6">H15</strain>
    </source>
</reference>
<dbReference type="SUPFAM" id="SSF48008">
    <property type="entry name" value="GntR ligand-binding domain-like"/>
    <property type="match status" value="1"/>
</dbReference>
<dbReference type="AlphaFoldDB" id="A0AAU8AND0"/>
<dbReference type="PROSITE" id="PS50949">
    <property type="entry name" value="HTH_GNTR"/>
    <property type="match status" value="1"/>
</dbReference>
<dbReference type="InterPro" id="IPR008920">
    <property type="entry name" value="TF_FadR/GntR_C"/>
</dbReference>
<keyword evidence="2" id="KW-0238">DNA-binding</keyword>
<evidence type="ECO:0000259" key="5">
    <source>
        <dbReference type="PROSITE" id="PS50949"/>
    </source>
</evidence>
<dbReference type="SUPFAM" id="SSF46785">
    <property type="entry name" value="Winged helix' DNA-binding domain"/>
    <property type="match status" value="1"/>
</dbReference>
<dbReference type="Pfam" id="PF07729">
    <property type="entry name" value="FCD"/>
    <property type="match status" value="1"/>
</dbReference>
<protein>
    <submittedName>
        <fullName evidence="6">GntR family transcriptional regulator</fullName>
    </submittedName>
</protein>
<dbReference type="GO" id="GO:0003677">
    <property type="term" value="F:DNA binding"/>
    <property type="evidence" value="ECO:0007669"/>
    <property type="project" value="UniProtKB-KW"/>
</dbReference>
<dbReference type="PANTHER" id="PTHR43537">
    <property type="entry name" value="TRANSCRIPTIONAL REGULATOR, GNTR FAMILY"/>
    <property type="match status" value="1"/>
</dbReference>
<feature type="domain" description="HTH gntR-type" evidence="5">
    <location>
        <begin position="18"/>
        <end position="85"/>
    </location>
</feature>
<evidence type="ECO:0000313" key="6">
    <source>
        <dbReference type="EMBL" id="XCC96214.1"/>
    </source>
</evidence>
<dbReference type="InterPro" id="IPR000524">
    <property type="entry name" value="Tscrpt_reg_HTH_GntR"/>
</dbReference>
<dbReference type="InterPro" id="IPR011711">
    <property type="entry name" value="GntR_C"/>
</dbReference>
<sequence length="228" mass="25322">MEHTAPTPGQTATRRRDGSLTQTVRARIETMILRGELSAGVRLNEQQLSDILGVSRGPVREALRLLASDGLVAVSTNQGAFVKQHTIEDALELYDLRALIAGYACGKLARRSTRQQREELAALVAEMEACLNAGDEEGYFARNLTFHDLIGEMSGAKKSAELYASLDKEVRLLRRRVLQGRESMAKSHEEHLRILDAIQARDPEAARRAAEEHHASGKQRWLDTLKGK</sequence>
<dbReference type="EMBL" id="CP123385">
    <property type="protein sequence ID" value="XCC96214.1"/>
    <property type="molecule type" value="Genomic_DNA"/>
</dbReference>
<evidence type="ECO:0000256" key="1">
    <source>
        <dbReference type="ARBA" id="ARBA00023015"/>
    </source>
</evidence>
<dbReference type="PANTHER" id="PTHR43537:SF45">
    <property type="entry name" value="GNTR FAMILY REGULATORY PROTEIN"/>
    <property type="match status" value="1"/>
</dbReference>
<organism evidence="6">
    <name type="scientific">Alloyangia sp. H15</name>
    <dbReference type="NCBI Taxonomy" id="3029062"/>
    <lineage>
        <taxon>Bacteria</taxon>
        <taxon>Pseudomonadati</taxon>
        <taxon>Pseudomonadota</taxon>
        <taxon>Alphaproteobacteria</taxon>
        <taxon>Rhodobacterales</taxon>
        <taxon>Roseobacteraceae</taxon>
        <taxon>Alloyangia</taxon>
    </lineage>
</organism>
<dbReference type="CDD" id="cd07377">
    <property type="entry name" value="WHTH_GntR"/>
    <property type="match status" value="1"/>
</dbReference>
<dbReference type="SMART" id="SM00345">
    <property type="entry name" value="HTH_GNTR"/>
    <property type="match status" value="1"/>
</dbReference>
<name>A0AAU8AND0_9RHOB</name>
<accession>A0AAU8AND0</accession>
<dbReference type="RefSeq" id="WP_353475080.1">
    <property type="nucleotide sequence ID" value="NZ_CP123385.1"/>
</dbReference>
<feature type="region of interest" description="Disordered" evidence="4">
    <location>
        <begin position="1"/>
        <end position="20"/>
    </location>
</feature>